<dbReference type="EMBL" id="FNDX01000025">
    <property type="protein sequence ID" value="SDJ83535.1"/>
    <property type="molecule type" value="Genomic_DNA"/>
</dbReference>
<dbReference type="PROSITE" id="PS51257">
    <property type="entry name" value="PROKAR_LIPOPROTEIN"/>
    <property type="match status" value="1"/>
</dbReference>
<dbReference type="AlphaFoldDB" id="A0A1G8X105"/>
<protein>
    <recommendedName>
        <fullName evidence="4">DUF5050 domain-containing protein</fullName>
    </recommendedName>
</protein>
<reference evidence="3" key="1">
    <citation type="submission" date="2016-10" db="EMBL/GenBank/DDBJ databases">
        <authorList>
            <person name="Varghese N."/>
            <person name="Submissions S."/>
        </authorList>
    </citation>
    <scope>NUCLEOTIDE SEQUENCE [LARGE SCALE GENOMIC DNA]</scope>
    <source>
        <strain evidence="3">CGMCC 1.11012</strain>
    </source>
</reference>
<evidence type="ECO:0000313" key="3">
    <source>
        <dbReference type="Proteomes" id="UP000199050"/>
    </source>
</evidence>
<accession>A0A1G8X105</accession>
<dbReference type="InterPro" id="IPR015943">
    <property type="entry name" value="WD40/YVTN_repeat-like_dom_sf"/>
</dbReference>
<name>A0A1G8X105_9BACL</name>
<dbReference type="Gene3D" id="2.130.10.10">
    <property type="entry name" value="YVTN repeat-like/Quinoprotein amine dehydrogenase"/>
    <property type="match status" value="1"/>
</dbReference>
<dbReference type="STRING" id="1174501.SAMN05216192_12543"/>
<dbReference type="SUPFAM" id="SSF69304">
    <property type="entry name" value="Tricorn protease N-terminal domain"/>
    <property type="match status" value="1"/>
</dbReference>
<sequence>MKKEAKLLFCLIWISMLLISCDSQDASVTITSTPGSSPQVEFTTAPYIADYITMTYSQYATTDDNGAIKTQILSYEPDTKEMKKVFEFDYTAQYPLGFYDKSNERVYYTQRVDTEKDYGDQIFVRDLAEGTSIQLTESLFAVNYMIPSGNQLFFVANVKGEQAIRLGAIDLNTNAMTLWGDEDMLVEAITLDLMNQKIYVSAYSLEQRNYSQTHQDGPAGQNNFKMPTYTVYETDYDLKEKTKLFSKNYWIRMLMNTDGHVYAFCDKEYNKGQDPSTVVDYDIAMKTTNETKWGTVRLQRGEANYSSDGNKIYAIAIVKNKRGLHEYNVQSNTFTALFTPEDGFINNIQVVRGNH</sequence>
<proteinExistence type="predicted"/>
<feature type="signal peptide" evidence="1">
    <location>
        <begin position="1"/>
        <end position="25"/>
    </location>
</feature>
<dbReference type="Proteomes" id="UP000199050">
    <property type="component" value="Unassembled WGS sequence"/>
</dbReference>
<evidence type="ECO:0000313" key="2">
    <source>
        <dbReference type="EMBL" id="SDJ83535.1"/>
    </source>
</evidence>
<evidence type="ECO:0008006" key="4">
    <source>
        <dbReference type="Google" id="ProtNLM"/>
    </source>
</evidence>
<dbReference type="RefSeq" id="WP_244157765.1">
    <property type="nucleotide sequence ID" value="NZ_CBCSKY010000028.1"/>
</dbReference>
<keyword evidence="3" id="KW-1185">Reference proteome</keyword>
<gene>
    <name evidence="2" type="ORF">SAMN05216192_12543</name>
</gene>
<feature type="chain" id="PRO_5011523753" description="DUF5050 domain-containing protein" evidence="1">
    <location>
        <begin position="26"/>
        <end position="355"/>
    </location>
</feature>
<organism evidence="2 3">
    <name type="scientific">Paenibacillus typhae</name>
    <dbReference type="NCBI Taxonomy" id="1174501"/>
    <lineage>
        <taxon>Bacteria</taxon>
        <taxon>Bacillati</taxon>
        <taxon>Bacillota</taxon>
        <taxon>Bacilli</taxon>
        <taxon>Bacillales</taxon>
        <taxon>Paenibacillaceae</taxon>
        <taxon>Paenibacillus</taxon>
    </lineage>
</organism>
<keyword evidence="1" id="KW-0732">Signal</keyword>
<evidence type="ECO:0000256" key="1">
    <source>
        <dbReference type="SAM" id="SignalP"/>
    </source>
</evidence>